<dbReference type="Proteomes" id="UP001218188">
    <property type="component" value="Unassembled WGS sequence"/>
</dbReference>
<sequence>MASEHRLRSASKPLASLGISVPPSGSAQIFRATAGSLNSLQNPSRSRIRLIPPGALSLPGLQPSELALLREKQRKLRANASSTLASVPNGSQPLHNALEATRTVRGRLGALAALLFYTGLAVQVECRAWDLTRDLALPRIIAVECDSTEIPPFQFLRPAVTAPTKGARIVCIGQPGQDDLESTSARRTRYHLVEISEGAFRRMIPGADPQDNGEIGMLKHDA</sequence>
<comment type="caution">
    <text evidence="1">The sequence shown here is derived from an EMBL/GenBank/DDBJ whole genome shotgun (WGS) entry which is preliminary data.</text>
</comment>
<gene>
    <name evidence="1" type="ORF">C8F04DRAFT_1211237</name>
</gene>
<reference evidence="1" key="1">
    <citation type="submission" date="2023-03" db="EMBL/GenBank/DDBJ databases">
        <title>Massive genome expansion in bonnet fungi (Mycena s.s.) driven by repeated elements and novel gene families across ecological guilds.</title>
        <authorList>
            <consortium name="Lawrence Berkeley National Laboratory"/>
            <person name="Harder C.B."/>
            <person name="Miyauchi S."/>
            <person name="Viragh M."/>
            <person name="Kuo A."/>
            <person name="Thoen E."/>
            <person name="Andreopoulos B."/>
            <person name="Lu D."/>
            <person name="Skrede I."/>
            <person name="Drula E."/>
            <person name="Henrissat B."/>
            <person name="Morin E."/>
            <person name="Kohler A."/>
            <person name="Barry K."/>
            <person name="LaButti K."/>
            <person name="Morin E."/>
            <person name="Salamov A."/>
            <person name="Lipzen A."/>
            <person name="Mereny Z."/>
            <person name="Hegedus B."/>
            <person name="Baldrian P."/>
            <person name="Stursova M."/>
            <person name="Weitz H."/>
            <person name="Taylor A."/>
            <person name="Grigoriev I.V."/>
            <person name="Nagy L.G."/>
            <person name="Martin F."/>
            <person name="Kauserud H."/>
        </authorList>
    </citation>
    <scope>NUCLEOTIDE SEQUENCE</scope>
    <source>
        <strain evidence="1">CBHHK200</strain>
    </source>
</reference>
<dbReference type="EMBL" id="JARJCM010000076">
    <property type="protein sequence ID" value="KAJ7032127.1"/>
    <property type="molecule type" value="Genomic_DNA"/>
</dbReference>
<keyword evidence="2" id="KW-1185">Reference proteome</keyword>
<protein>
    <submittedName>
        <fullName evidence="1">Uncharacterized protein</fullName>
    </submittedName>
</protein>
<accession>A0AAD6SUP7</accession>
<evidence type="ECO:0000313" key="2">
    <source>
        <dbReference type="Proteomes" id="UP001218188"/>
    </source>
</evidence>
<dbReference type="AlphaFoldDB" id="A0AAD6SUP7"/>
<evidence type="ECO:0000313" key="1">
    <source>
        <dbReference type="EMBL" id="KAJ7032127.1"/>
    </source>
</evidence>
<proteinExistence type="predicted"/>
<organism evidence="1 2">
    <name type="scientific">Mycena alexandri</name>
    <dbReference type="NCBI Taxonomy" id="1745969"/>
    <lineage>
        <taxon>Eukaryota</taxon>
        <taxon>Fungi</taxon>
        <taxon>Dikarya</taxon>
        <taxon>Basidiomycota</taxon>
        <taxon>Agaricomycotina</taxon>
        <taxon>Agaricomycetes</taxon>
        <taxon>Agaricomycetidae</taxon>
        <taxon>Agaricales</taxon>
        <taxon>Marasmiineae</taxon>
        <taxon>Mycenaceae</taxon>
        <taxon>Mycena</taxon>
    </lineage>
</organism>
<name>A0AAD6SUP7_9AGAR</name>